<organism evidence="1 2">
    <name type="scientific">Pleurodeles waltl</name>
    <name type="common">Iberian ribbed newt</name>
    <dbReference type="NCBI Taxonomy" id="8319"/>
    <lineage>
        <taxon>Eukaryota</taxon>
        <taxon>Metazoa</taxon>
        <taxon>Chordata</taxon>
        <taxon>Craniata</taxon>
        <taxon>Vertebrata</taxon>
        <taxon>Euteleostomi</taxon>
        <taxon>Amphibia</taxon>
        <taxon>Batrachia</taxon>
        <taxon>Caudata</taxon>
        <taxon>Salamandroidea</taxon>
        <taxon>Salamandridae</taxon>
        <taxon>Pleurodelinae</taxon>
        <taxon>Pleurodeles</taxon>
    </lineage>
</organism>
<keyword evidence="2" id="KW-1185">Reference proteome</keyword>
<accession>A0AAV7WYW0</accession>
<protein>
    <submittedName>
        <fullName evidence="1">Uncharacterized protein</fullName>
    </submittedName>
</protein>
<comment type="caution">
    <text evidence="1">The sequence shown here is derived from an EMBL/GenBank/DDBJ whole genome shotgun (WGS) entry which is preliminary data.</text>
</comment>
<reference evidence="1" key="1">
    <citation type="journal article" date="2022" name="bioRxiv">
        <title>Sequencing and chromosome-scale assembly of the giantPleurodeles waltlgenome.</title>
        <authorList>
            <person name="Brown T."/>
            <person name="Elewa A."/>
            <person name="Iarovenko S."/>
            <person name="Subramanian E."/>
            <person name="Araus A.J."/>
            <person name="Petzold A."/>
            <person name="Susuki M."/>
            <person name="Suzuki K.-i.T."/>
            <person name="Hayashi T."/>
            <person name="Toyoda A."/>
            <person name="Oliveira C."/>
            <person name="Osipova E."/>
            <person name="Leigh N.D."/>
            <person name="Simon A."/>
            <person name="Yun M.H."/>
        </authorList>
    </citation>
    <scope>NUCLEOTIDE SEQUENCE</scope>
    <source>
        <strain evidence="1">20211129_DDA</strain>
        <tissue evidence="1">Liver</tissue>
    </source>
</reference>
<evidence type="ECO:0000313" key="1">
    <source>
        <dbReference type="EMBL" id="KAJ1217044.1"/>
    </source>
</evidence>
<gene>
    <name evidence="1" type="ORF">NDU88_004640</name>
</gene>
<sequence length="180" mass="20014">MAPLVSYVSKIPPRRTFSYATAAASSPPTILQFEEEPTHSTCAALPATCCHTATPGWLCCALVLAHSSPLKRRRDQVGEHRYLYSSSLRVPSHSPHPVTLSPTATSRTPSALRSTFAPNVERHILNKTQHKIFLEKSKNYHILKILRIVAKLIDNMHTVKGKLEKRTVLARIEQDLITSG</sequence>
<dbReference type="Proteomes" id="UP001066276">
    <property type="component" value="Chromosome 1_1"/>
</dbReference>
<proteinExistence type="predicted"/>
<dbReference type="EMBL" id="JANPWB010000001">
    <property type="protein sequence ID" value="KAJ1217044.1"/>
    <property type="molecule type" value="Genomic_DNA"/>
</dbReference>
<evidence type="ECO:0000313" key="2">
    <source>
        <dbReference type="Proteomes" id="UP001066276"/>
    </source>
</evidence>
<dbReference type="AlphaFoldDB" id="A0AAV7WYW0"/>
<name>A0AAV7WYW0_PLEWA</name>